<evidence type="ECO:0000256" key="4">
    <source>
        <dbReference type="ARBA" id="ARBA00022989"/>
    </source>
</evidence>
<dbReference type="GO" id="GO:0022857">
    <property type="term" value="F:transmembrane transporter activity"/>
    <property type="evidence" value="ECO:0007669"/>
    <property type="project" value="InterPro"/>
</dbReference>
<feature type="transmembrane region" description="Helical" evidence="8">
    <location>
        <begin position="289"/>
        <end position="311"/>
    </location>
</feature>
<evidence type="ECO:0000256" key="6">
    <source>
        <dbReference type="ARBA" id="ARBA00024338"/>
    </source>
</evidence>
<feature type="transmembrane region" description="Helical" evidence="8">
    <location>
        <begin position="339"/>
        <end position="360"/>
    </location>
</feature>
<accession>A0A151N680</accession>
<comment type="subcellular location">
    <subcellularLocation>
        <location evidence="1">Membrane</location>
        <topology evidence="1">Multi-pass membrane protein</topology>
    </subcellularLocation>
</comment>
<keyword evidence="4 8" id="KW-1133">Transmembrane helix</keyword>
<dbReference type="Pfam" id="PF07690">
    <property type="entry name" value="MFS_1"/>
    <property type="match status" value="1"/>
</dbReference>
<dbReference type="CDD" id="cd17328">
    <property type="entry name" value="MFS_spinster_like"/>
    <property type="match status" value="1"/>
</dbReference>
<feature type="transmembrane region" description="Helical" evidence="8">
    <location>
        <begin position="220"/>
        <end position="240"/>
    </location>
</feature>
<feature type="transmembrane region" description="Helical" evidence="8">
    <location>
        <begin position="399"/>
        <end position="423"/>
    </location>
</feature>
<sequence>MLGSRRVAAAAWHVAPRGGGGSVRIQRNKQKQRHTTTKKEVVVLLAASWSPFLHLHQESQMEQKAVLQPGCVQIGRKLNDTNRILLDIQTYFGIHDSKAGFLHTVFLLCYMLSAPFFGYLGDRYNRKIILGAGIFFWSGVTLGSSFITESYFWLFILSRGLVGIGTSSYSTVAPTFIANLFEEGKRTTMLSFFYIFIPVGSGFGYILASSVTQATGHWHWAFRITPCMGGLALVFLILLVPNTTQRTAKGFGEQGITNTTQGAAKKHEPHSTAHTTWCKDVKSLGKNRSFIWSTLGLTAVAFVTGALGFWMPLFLYRAELLHGIVSPCLEEPCNSSNSLIFGGITIVTGILGVITGAEVARRCRKISSKADPLLCSISMFTSAPFLYVAIMVAQESITATYVLIAFGEFFLSLNWAVVTDMLLCIVEPNCQSTAIALQILVSHLLGDSGSPYLIGMISGAIQNSHVDSYLWQFRSLQYSFITCAFIGVLGGYFFLMTTLYFDEDRKEGVQLCRGLENKGYVSNEEGLGDEFPKE</sequence>
<dbReference type="InterPro" id="IPR036259">
    <property type="entry name" value="MFS_trans_sf"/>
</dbReference>
<gene>
    <name evidence="10" type="primary">SPNS3</name>
    <name evidence="10" type="ORF">Y1Q_0007060</name>
</gene>
<keyword evidence="2" id="KW-0813">Transport</keyword>
<dbReference type="eggNOG" id="KOG1330">
    <property type="taxonomic scope" value="Eukaryota"/>
</dbReference>
<dbReference type="SUPFAM" id="SSF103473">
    <property type="entry name" value="MFS general substrate transporter"/>
    <property type="match status" value="1"/>
</dbReference>
<evidence type="ECO:0000256" key="3">
    <source>
        <dbReference type="ARBA" id="ARBA00022692"/>
    </source>
</evidence>
<evidence type="ECO:0000256" key="7">
    <source>
        <dbReference type="SAM" id="MobiDB-lite"/>
    </source>
</evidence>
<evidence type="ECO:0000259" key="9">
    <source>
        <dbReference type="PROSITE" id="PS50850"/>
    </source>
</evidence>
<feature type="region of interest" description="Disordered" evidence="7">
    <location>
        <begin position="17"/>
        <end position="36"/>
    </location>
</feature>
<dbReference type="InterPro" id="IPR011701">
    <property type="entry name" value="MFS"/>
</dbReference>
<dbReference type="Gene3D" id="1.20.1250.20">
    <property type="entry name" value="MFS general substrate transporter like domains"/>
    <property type="match status" value="1"/>
</dbReference>
<comment type="caution">
    <text evidence="10">The sequence shown here is derived from an EMBL/GenBank/DDBJ whole genome shotgun (WGS) entry which is preliminary data.</text>
</comment>
<protein>
    <submittedName>
        <fullName evidence="10">Spinster-like protein 3 isoform A</fullName>
    </submittedName>
</protein>
<dbReference type="InterPro" id="IPR020846">
    <property type="entry name" value="MFS_dom"/>
</dbReference>
<feature type="transmembrane region" description="Helical" evidence="8">
    <location>
        <begin position="435"/>
        <end position="458"/>
    </location>
</feature>
<keyword evidence="3 8" id="KW-0812">Transmembrane</keyword>
<dbReference type="InterPro" id="IPR044770">
    <property type="entry name" value="MFS_spinster-like"/>
</dbReference>
<feature type="transmembrane region" description="Helical" evidence="8">
    <location>
        <begin position="101"/>
        <end position="121"/>
    </location>
</feature>
<keyword evidence="5 8" id="KW-0472">Membrane</keyword>
<feature type="domain" description="Major facilitator superfamily (MFS) profile" evidence="9">
    <location>
        <begin position="43"/>
        <end position="502"/>
    </location>
</feature>
<reference evidence="10 11" key="1">
    <citation type="journal article" date="2012" name="Genome Biol.">
        <title>Sequencing three crocodilian genomes to illuminate the evolution of archosaurs and amniotes.</title>
        <authorList>
            <person name="St John J.A."/>
            <person name="Braun E.L."/>
            <person name="Isberg S.R."/>
            <person name="Miles L.G."/>
            <person name="Chong A.Y."/>
            <person name="Gongora J."/>
            <person name="Dalzell P."/>
            <person name="Moran C."/>
            <person name="Bed'hom B."/>
            <person name="Abzhanov A."/>
            <person name="Burgess S.C."/>
            <person name="Cooksey A.M."/>
            <person name="Castoe T.A."/>
            <person name="Crawford N.G."/>
            <person name="Densmore L.D."/>
            <person name="Drew J.C."/>
            <person name="Edwards S.V."/>
            <person name="Faircloth B.C."/>
            <person name="Fujita M.K."/>
            <person name="Greenwold M.J."/>
            <person name="Hoffmann F.G."/>
            <person name="Howard J.M."/>
            <person name="Iguchi T."/>
            <person name="Janes D.E."/>
            <person name="Khan S.Y."/>
            <person name="Kohno S."/>
            <person name="de Koning A.J."/>
            <person name="Lance S.L."/>
            <person name="McCarthy F.M."/>
            <person name="McCormack J.E."/>
            <person name="Merchant M.E."/>
            <person name="Peterson D.G."/>
            <person name="Pollock D.D."/>
            <person name="Pourmand N."/>
            <person name="Raney B.J."/>
            <person name="Roessler K.A."/>
            <person name="Sanford J.R."/>
            <person name="Sawyer R.H."/>
            <person name="Schmidt C.J."/>
            <person name="Triplett E.W."/>
            <person name="Tuberville T.D."/>
            <person name="Venegas-Anaya M."/>
            <person name="Howard J.T."/>
            <person name="Jarvis E.D."/>
            <person name="Guillette L.J.Jr."/>
            <person name="Glenn T.C."/>
            <person name="Green R.E."/>
            <person name="Ray D.A."/>
        </authorList>
    </citation>
    <scope>NUCLEOTIDE SEQUENCE [LARGE SCALE GENOMIC DNA]</scope>
    <source>
        <strain evidence="10">KSC_2009_1</strain>
    </source>
</reference>
<evidence type="ECO:0000256" key="2">
    <source>
        <dbReference type="ARBA" id="ARBA00022448"/>
    </source>
</evidence>
<feature type="transmembrane region" description="Helical" evidence="8">
    <location>
        <begin position="372"/>
        <end position="393"/>
    </location>
</feature>
<evidence type="ECO:0000313" key="10">
    <source>
        <dbReference type="EMBL" id="KYO32035.1"/>
    </source>
</evidence>
<organism evidence="10 11">
    <name type="scientific">Alligator mississippiensis</name>
    <name type="common">American alligator</name>
    <dbReference type="NCBI Taxonomy" id="8496"/>
    <lineage>
        <taxon>Eukaryota</taxon>
        <taxon>Metazoa</taxon>
        <taxon>Chordata</taxon>
        <taxon>Craniata</taxon>
        <taxon>Vertebrata</taxon>
        <taxon>Euteleostomi</taxon>
        <taxon>Archelosauria</taxon>
        <taxon>Archosauria</taxon>
        <taxon>Crocodylia</taxon>
        <taxon>Alligatoridae</taxon>
        <taxon>Alligatorinae</taxon>
        <taxon>Alligator</taxon>
    </lineage>
</organism>
<comment type="similarity">
    <text evidence="6">Belongs to the major facilitator superfamily. Spinster (TC 2.A.1.49) family.</text>
</comment>
<evidence type="ECO:0000256" key="5">
    <source>
        <dbReference type="ARBA" id="ARBA00023136"/>
    </source>
</evidence>
<evidence type="ECO:0000256" key="1">
    <source>
        <dbReference type="ARBA" id="ARBA00004141"/>
    </source>
</evidence>
<evidence type="ECO:0000256" key="8">
    <source>
        <dbReference type="SAM" id="Phobius"/>
    </source>
</evidence>
<dbReference type="GO" id="GO:0016020">
    <property type="term" value="C:membrane"/>
    <property type="evidence" value="ECO:0007669"/>
    <property type="project" value="UniProtKB-SubCell"/>
</dbReference>
<dbReference type="PANTHER" id="PTHR23505">
    <property type="entry name" value="SPINSTER"/>
    <property type="match status" value="1"/>
</dbReference>
<feature type="compositionally biased region" description="Basic residues" evidence="7">
    <location>
        <begin position="26"/>
        <end position="36"/>
    </location>
</feature>
<feature type="transmembrane region" description="Helical" evidence="8">
    <location>
        <begin position="128"/>
        <end position="147"/>
    </location>
</feature>
<feature type="transmembrane region" description="Helical" evidence="8">
    <location>
        <begin position="478"/>
        <end position="501"/>
    </location>
</feature>
<feature type="transmembrane region" description="Helical" evidence="8">
    <location>
        <begin position="153"/>
        <end position="177"/>
    </location>
</feature>
<dbReference type="AlphaFoldDB" id="A0A151N680"/>
<evidence type="ECO:0000313" key="11">
    <source>
        <dbReference type="Proteomes" id="UP000050525"/>
    </source>
</evidence>
<dbReference type="EMBL" id="AKHW03004004">
    <property type="protein sequence ID" value="KYO32035.1"/>
    <property type="molecule type" value="Genomic_DNA"/>
</dbReference>
<proteinExistence type="inferred from homology"/>
<dbReference type="Proteomes" id="UP000050525">
    <property type="component" value="Unassembled WGS sequence"/>
</dbReference>
<dbReference type="PROSITE" id="PS50850">
    <property type="entry name" value="MFS"/>
    <property type="match status" value="1"/>
</dbReference>
<feature type="transmembrane region" description="Helical" evidence="8">
    <location>
        <begin position="189"/>
        <end position="208"/>
    </location>
</feature>
<dbReference type="PANTHER" id="PTHR23505:SF3">
    <property type="entry name" value="PROTEIN SPINSTER HOMOLOG 3"/>
    <property type="match status" value="1"/>
</dbReference>
<keyword evidence="11" id="KW-1185">Reference proteome</keyword>
<name>A0A151N680_ALLMI</name>